<protein>
    <submittedName>
        <fullName evidence="3">Flp pilus assembly protein CpaB</fullName>
    </submittedName>
</protein>
<evidence type="ECO:0000313" key="4">
    <source>
        <dbReference type="Proteomes" id="UP000468735"/>
    </source>
</evidence>
<keyword evidence="1" id="KW-0732">Signal</keyword>
<feature type="signal peptide" evidence="1">
    <location>
        <begin position="1"/>
        <end position="19"/>
    </location>
</feature>
<dbReference type="InterPro" id="IPR031571">
    <property type="entry name" value="RcpC_dom"/>
</dbReference>
<keyword evidence="4" id="KW-1185">Reference proteome</keyword>
<dbReference type="OrthoDB" id="4808509at2"/>
<dbReference type="SMART" id="SM00858">
    <property type="entry name" value="SAF"/>
    <property type="match status" value="1"/>
</dbReference>
<dbReference type="Pfam" id="PF16976">
    <property type="entry name" value="RcpC"/>
    <property type="match status" value="1"/>
</dbReference>
<name>A0A6H9YEC3_9ACTN</name>
<dbReference type="CDD" id="cd11614">
    <property type="entry name" value="SAF_CpaB_FlgA_like"/>
    <property type="match status" value="1"/>
</dbReference>
<dbReference type="InterPro" id="IPR013974">
    <property type="entry name" value="SAF"/>
</dbReference>
<accession>A0A6H9YEC3</accession>
<gene>
    <name evidence="3" type="primary">cpaB</name>
    <name evidence="3" type="ORF">F8566_32925</name>
</gene>
<sequence>MTGWLARWRRPLAALSAAAATGLALLALRPGPPPSVTVVAATRDLPGGSALRPGDLHTIALPAGLVPEGALRGPATGRLLAGPVRRGEPLTDARLMSPGLLRGQPPGTVATPIRIADAAAVRLLRTGDRIDVLATPSEATGPLSENAGPPWARLIVTGVTVLALPPPETPDQGAVVVVATSSRQASALVAASTRSRLSLTIVG</sequence>
<dbReference type="AlphaFoldDB" id="A0A6H9YEC3"/>
<dbReference type="NCBIfam" id="TIGR03177">
    <property type="entry name" value="pilus_cpaB"/>
    <property type="match status" value="1"/>
</dbReference>
<feature type="chain" id="PRO_5039057253" evidence="1">
    <location>
        <begin position="20"/>
        <end position="203"/>
    </location>
</feature>
<dbReference type="InterPro" id="IPR017592">
    <property type="entry name" value="Pilus_assmbl_Flp-typ_CpaB"/>
</dbReference>
<reference evidence="3 4" key="1">
    <citation type="submission" date="2019-09" db="EMBL/GenBank/DDBJ databases">
        <title>Actinomadura physcomitrii sp. nov., a novel actinomycete isolated from moss [Physcomitrium sphaericum (Ludw) Fuernr].</title>
        <authorList>
            <person name="Zhuang X."/>
            <person name="Liu C."/>
        </authorList>
    </citation>
    <scope>NUCLEOTIDE SEQUENCE [LARGE SCALE GENOMIC DNA]</scope>
    <source>
        <strain evidence="3 4">HMC1</strain>
    </source>
</reference>
<evidence type="ECO:0000259" key="2">
    <source>
        <dbReference type="SMART" id="SM00858"/>
    </source>
</evidence>
<dbReference type="Proteomes" id="UP000468735">
    <property type="component" value="Unassembled WGS sequence"/>
</dbReference>
<dbReference type="RefSeq" id="WP_151565749.1">
    <property type="nucleotide sequence ID" value="NZ_WBMT01000017.1"/>
</dbReference>
<organism evidence="3 4">
    <name type="scientific">Actinomadura rudentiformis</name>
    <dbReference type="NCBI Taxonomy" id="359158"/>
    <lineage>
        <taxon>Bacteria</taxon>
        <taxon>Bacillati</taxon>
        <taxon>Actinomycetota</taxon>
        <taxon>Actinomycetes</taxon>
        <taxon>Streptosporangiales</taxon>
        <taxon>Thermomonosporaceae</taxon>
        <taxon>Actinomadura</taxon>
    </lineage>
</organism>
<feature type="domain" description="SAF" evidence="2">
    <location>
        <begin position="36"/>
        <end position="96"/>
    </location>
</feature>
<comment type="caution">
    <text evidence="3">The sequence shown here is derived from an EMBL/GenBank/DDBJ whole genome shotgun (WGS) entry which is preliminary data.</text>
</comment>
<proteinExistence type="predicted"/>
<dbReference type="EMBL" id="WBMT01000017">
    <property type="protein sequence ID" value="KAB2344121.1"/>
    <property type="molecule type" value="Genomic_DNA"/>
</dbReference>
<dbReference type="Pfam" id="PF08666">
    <property type="entry name" value="SAF"/>
    <property type="match status" value="1"/>
</dbReference>
<evidence type="ECO:0000256" key="1">
    <source>
        <dbReference type="SAM" id="SignalP"/>
    </source>
</evidence>
<evidence type="ECO:0000313" key="3">
    <source>
        <dbReference type="EMBL" id="KAB2344121.1"/>
    </source>
</evidence>